<evidence type="ECO:0000256" key="4">
    <source>
        <dbReference type="ARBA" id="ARBA00022857"/>
    </source>
</evidence>
<dbReference type="GO" id="GO:0003959">
    <property type="term" value="F:NADPH dehydrogenase activity"/>
    <property type="evidence" value="ECO:0007669"/>
    <property type="project" value="InterPro"/>
</dbReference>
<keyword evidence="3" id="KW-0288">FMN</keyword>
<comment type="cofactor">
    <cofactor evidence="1">
        <name>FMN</name>
        <dbReference type="ChEBI" id="CHEBI:58210"/>
    </cofactor>
</comment>
<dbReference type="PANTHER" id="PTHR43303:SF4">
    <property type="entry name" value="NADPH DEHYDROGENASE C23G7.10C-RELATED"/>
    <property type="match status" value="1"/>
</dbReference>
<dbReference type="EMBL" id="CP155620">
    <property type="protein sequence ID" value="XBJ29232.1"/>
    <property type="molecule type" value="Genomic_DNA"/>
</dbReference>
<feature type="domain" description="NADH:flavin oxidoreductase/NADH oxidase N-terminal" evidence="6">
    <location>
        <begin position="4"/>
        <end position="323"/>
    </location>
</feature>
<evidence type="ECO:0000256" key="1">
    <source>
        <dbReference type="ARBA" id="ARBA00001917"/>
    </source>
</evidence>
<evidence type="ECO:0000256" key="3">
    <source>
        <dbReference type="ARBA" id="ARBA00022643"/>
    </source>
</evidence>
<proteinExistence type="predicted"/>
<accession>A0AAU7E746</accession>
<dbReference type="GO" id="GO:0050661">
    <property type="term" value="F:NADP binding"/>
    <property type="evidence" value="ECO:0007669"/>
    <property type="project" value="InterPro"/>
</dbReference>
<dbReference type="InterPro" id="IPR013785">
    <property type="entry name" value="Aldolase_TIM"/>
</dbReference>
<dbReference type="Pfam" id="PF00724">
    <property type="entry name" value="Oxidored_FMN"/>
    <property type="match status" value="1"/>
</dbReference>
<dbReference type="AlphaFoldDB" id="A0AAU7E746"/>
<protein>
    <submittedName>
        <fullName evidence="7">tRNA-dihydrouridine synthase</fullName>
    </submittedName>
</protein>
<dbReference type="SUPFAM" id="SSF51395">
    <property type="entry name" value="FMN-linked oxidoreductases"/>
    <property type="match status" value="1"/>
</dbReference>
<keyword evidence="4" id="KW-0521">NADP</keyword>
<name>A0AAU7E746_9BACT</name>
<dbReference type="RefSeq" id="WP_348518578.1">
    <property type="nucleotide sequence ID" value="NZ_CP155620.1"/>
</dbReference>
<sequence length="339" mass="37602">MSLLLSPLKIANFTVKNRIVMPPMDTYQAQDGMPNVFHLNHYGARAMGGVGLIIVEANAICAEGKISDQDLGIYSDEHIIKHKSITDICHHFGAKIALQLNHSGRKNGCKNATQLAPSDIKYSDNFANLKVLDKKDIEKICQDFCEAAKRAKLANYDAVEIHAAHGYLISSFLSPLSNQRTDEFGGSFENRIRLLCDIVKGIKERVDIPIFVRISASEWEEKGWDLEQSKKLALVLENLGIYMLDISAGGNINKPSLVPNVVPLYQANYAKELKRILKIPVSCVGLITSASEGEALLLGEVCDLVCYGRELLRNPNFAYQAAKILGEKDKIHPSYIRAY</sequence>
<organism evidence="7">
    <name type="scientific">Campylobacter sp. CCS1377</name>
    <dbReference type="NCBI Taxonomy" id="3158229"/>
    <lineage>
        <taxon>Bacteria</taxon>
        <taxon>Pseudomonadati</taxon>
        <taxon>Campylobacterota</taxon>
        <taxon>Epsilonproteobacteria</taxon>
        <taxon>Campylobacterales</taxon>
        <taxon>Campylobacteraceae</taxon>
        <taxon>Campylobacter</taxon>
    </lineage>
</organism>
<evidence type="ECO:0000256" key="5">
    <source>
        <dbReference type="ARBA" id="ARBA00023002"/>
    </source>
</evidence>
<dbReference type="PANTHER" id="PTHR43303">
    <property type="entry name" value="NADPH DEHYDROGENASE C23G7.10C-RELATED"/>
    <property type="match status" value="1"/>
</dbReference>
<evidence type="ECO:0000259" key="6">
    <source>
        <dbReference type="Pfam" id="PF00724"/>
    </source>
</evidence>
<reference evidence="7" key="1">
    <citation type="submission" date="2024-05" db="EMBL/GenBank/DDBJ databases">
        <title>Campylobacter coli isolated from environmental waters in Slovenia.</title>
        <authorList>
            <person name="Zautner A.E."/>
            <person name="Bunk B."/>
            <person name="Riedel T."/>
            <person name="Sproeer C."/>
        </authorList>
    </citation>
    <scope>NUCLEOTIDE SEQUENCE</scope>
    <source>
        <strain evidence="7">CCS1377</strain>
    </source>
</reference>
<evidence type="ECO:0000256" key="2">
    <source>
        <dbReference type="ARBA" id="ARBA00022630"/>
    </source>
</evidence>
<dbReference type="InterPro" id="IPR044152">
    <property type="entry name" value="YqjM-like"/>
</dbReference>
<keyword evidence="2" id="KW-0285">Flavoprotein</keyword>
<evidence type="ECO:0000313" key="7">
    <source>
        <dbReference type="EMBL" id="XBJ29232.1"/>
    </source>
</evidence>
<gene>
    <name evidence="7" type="ORF">AAH949_09180</name>
</gene>
<dbReference type="InterPro" id="IPR001155">
    <property type="entry name" value="OxRdtase_FMN_N"/>
</dbReference>
<dbReference type="Gene3D" id="3.20.20.70">
    <property type="entry name" value="Aldolase class I"/>
    <property type="match status" value="1"/>
</dbReference>
<dbReference type="GO" id="GO:0010181">
    <property type="term" value="F:FMN binding"/>
    <property type="evidence" value="ECO:0007669"/>
    <property type="project" value="InterPro"/>
</dbReference>
<keyword evidence="5" id="KW-0560">Oxidoreductase</keyword>